<organism evidence="4 5">
    <name type="scientific">Brevifollis gellanilyticus</name>
    <dbReference type="NCBI Taxonomy" id="748831"/>
    <lineage>
        <taxon>Bacteria</taxon>
        <taxon>Pseudomonadati</taxon>
        <taxon>Verrucomicrobiota</taxon>
        <taxon>Verrucomicrobiia</taxon>
        <taxon>Verrucomicrobiales</taxon>
        <taxon>Verrucomicrobiaceae</taxon>
    </lineage>
</organism>
<dbReference type="PROSITE" id="PS50005">
    <property type="entry name" value="TPR"/>
    <property type="match status" value="1"/>
</dbReference>
<accession>A0A512MC34</accession>
<evidence type="ECO:0000313" key="4">
    <source>
        <dbReference type="EMBL" id="GEP43911.1"/>
    </source>
</evidence>
<reference evidence="4 5" key="1">
    <citation type="submission" date="2019-07" db="EMBL/GenBank/DDBJ databases">
        <title>Whole genome shotgun sequence of Brevifollis gellanilyticus NBRC 108608.</title>
        <authorList>
            <person name="Hosoyama A."/>
            <person name="Uohara A."/>
            <person name="Ohji S."/>
            <person name="Ichikawa N."/>
        </authorList>
    </citation>
    <scope>NUCLEOTIDE SEQUENCE [LARGE SCALE GENOMIC DNA]</scope>
    <source>
        <strain evidence="4 5">NBRC 108608</strain>
    </source>
</reference>
<dbReference type="Proteomes" id="UP000321577">
    <property type="component" value="Unassembled WGS sequence"/>
</dbReference>
<dbReference type="PANTHER" id="PTHR45586:SF1">
    <property type="entry name" value="LIPOPOLYSACCHARIDE ASSEMBLY PROTEIN B"/>
    <property type="match status" value="1"/>
</dbReference>
<comment type="caution">
    <text evidence="4">The sequence shown here is derived from an EMBL/GenBank/DDBJ whole genome shotgun (WGS) entry which is preliminary data.</text>
</comment>
<evidence type="ECO:0000256" key="1">
    <source>
        <dbReference type="ARBA" id="ARBA00022737"/>
    </source>
</evidence>
<evidence type="ECO:0000256" key="2">
    <source>
        <dbReference type="ARBA" id="ARBA00022803"/>
    </source>
</evidence>
<keyword evidence="2 3" id="KW-0802">TPR repeat</keyword>
<keyword evidence="1" id="KW-0677">Repeat</keyword>
<dbReference type="InterPro" id="IPR019734">
    <property type="entry name" value="TPR_rpt"/>
</dbReference>
<dbReference type="PANTHER" id="PTHR45586">
    <property type="entry name" value="TPR REPEAT-CONTAINING PROTEIN PA4667"/>
    <property type="match status" value="1"/>
</dbReference>
<proteinExistence type="predicted"/>
<gene>
    <name evidence="4" type="ORF">BGE01nite_32020</name>
</gene>
<dbReference type="EMBL" id="BKAG01000022">
    <property type="protein sequence ID" value="GEP43911.1"/>
    <property type="molecule type" value="Genomic_DNA"/>
</dbReference>
<dbReference type="Gene3D" id="1.25.40.10">
    <property type="entry name" value="Tetratricopeptide repeat domain"/>
    <property type="match status" value="6"/>
</dbReference>
<dbReference type="SUPFAM" id="SSF48452">
    <property type="entry name" value="TPR-like"/>
    <property type="match status" value="4"/>
</dbReference>
<dbReference type="InterPro" id="IPR051012">
    <property type="entry name" value="CellSynth/LPSAsmb/PSIAsmb"/>
</dbReference>
<dbReference type="SMART" id="SM00028">
    <property type="entry name" value="TPR"/>
    <property type="match status" value="7"/>
</dbReference>
<name>A0A512MC34_9BACT</name>
<keyword evidence="5" id="KW-1185">Reference proteome</keyword>
<dbReference type="InterPro" id="IPR011990">
    <property type="entry name" value="TPR-like_helical_dom_sf"/>
</dbReference>
<protein>
    <submittedName>
        <fullName evidence="4">Uncharacterized protein</fullName>
    </submittedName>
</protein>
<dbReference type="Pfam" id="PF13432">
    <property type="entry name" value="TPR_16"/>
    <property type="match status" value="1"/>
</dbReference>
<evidence type="ECO:0000256" key="3">
    <source>
        <dbReference type="PROSITE-ProRule" id="PRU00339"/>
    </source>
</evidence>
<feature type="repeat" description="TPR" evidence="3">
    <location>
        <begin position="166"/>
        <end position="199"/>
    </location>
</feature>
<evidence type="ECO:0000313" key="5">
    <source>
        <dbReference type="Proteomes" id="UP000321577"/>
    </source>
</evidence>
<sequence>MWVPPVPIQRAILVMALGGSLALQLPAVGQTPEAGPLPWAERETRLANEYLSLLVSQPEYGRVVDLLWTLYEKHEATALLIESVTQQVQQQRHPAVVLVLGHLHRKAGSLTKSAATYEQVLGNDNYKPLALQSLADVAQELGDPAKAWQWMTQFNDLLPEKDPRKVDALLRLGTLALSAQKNEDAVRAWEQAAKLRSDDFPLVRQVAELILRAGFPERAAAFYTTLADQSDPQKRLDALYDLARIHEHADQFEKADAALKKGLTLLDFRDGRYTDFFRRRVRLHERFGTLEDLRQQLIKAASVQPPGEQALRDLARYHEMTADSDAHLEAMRALVKAAPQVDDYRWELVRLLLDHDGTAEAAQLLDERLKNDGTDLPAIVFLRCEADLRSGKQAEATARLRKLLEATAGNTEIEKQALAFAQQRALDDVIEAILKSRVERDPARAEAVFELAAFHRARKDMTAADTLLRRFTQSAPSDEEKQRRLNDAAAFMASGSDLDTAIILAREAVSKPSAGREEFLRLADLLTEHAEPEEATEWLEKAWAASKTEEDGMDVDERLYSILLGEKKKESPKHHGTGGDFQLPDVFTGKGFGAADEAISSGREASPEEVQEKAQIFMRRVMTDKGPKTLYIDPPMDKERINEIFNPSPTPTPANAITKAEQKAISENSRQPQVQQLVAGADANSPLALFRAAWWAVRAGMSEEAYAAFRQLEEISPARSLPLEAERLLLELTLADKNTALSMRVLRRLMAKDPSNQIRYTLRLSELLLEDEQTASSAINVGISHERTGWRIAGDTPVPGKMATALLERAYREAPDSEQLLNALTQCYTLQRRPDDALKLWEQAISRATGGAAVTLMQRYAEMLLQRGKLPEHILIQLRIVEQETDVKRRREDFKRFLDRLLWAGEGGGELPAEVQTERIKLIQDALLGLVKKHPFDGFYHEALASVYERSGDAAKAFAAMKQAYYTAPDTPFSLDQLREAALKVSDLKAAIYFQKQIAASAAPSTIAAESRRLVEMLEQTFQIAEADRVRRRLESRFAQDATALEGLAEHYRSTGQDEAERRVYEQISHVRPWDAHSELRLALKCLRLADEDGARKYLSEILRRTQAQAFMPPTGGSPERLPLPIAEQRKTGTPGPVSEIVSELDTVPGLKSTEIATLRTFLSLPRPEFLELPTEAPHIRLRAIEELARLSKRDGSSIEAWKKEASAWKSPIERIWAFYFAGLDEHCRSEVRAIMGPGSTLEATFCHLWLTLRSGGMDEAMRWSTQTGVDGEILERRQRTLLAVAAILADIDGFHFAKGDLALLGTLRSVSVLDILRRLQDQQRYSEALELGESLSEHNAALGSAFVFSLARIAEAAERWDLAREYLSRVVRGPVTPEAYRGTFDPYLFSLSAANRLAISAEEREQNVRSSWQHLQATPGSAMTSLRKSAVAGLAGAPDKAAQEMEKLLTGDFLPARQMGEMRGMLMPQGSPRYEEPMHLRSLWEETREIQARFTNEGLGQVVEQVNDKLMSRWGGVGLSSRSGLEFGEWRMGHLIRRMREVDYPTRLKLLREHLASVDMRQEVSVDTLSELGGRLESAGMAREAIEVYGMLPGRAPANPEYAQWLIRVAEASLETKIGIKFTLQLLEAEPPFKPPQPGDEVLREKHAHFLALEYDIATLHRLGYLPAFTQVRQGRIPDEVPYLRELALLYEKMGQEKLALAAWDRLHEAFVANAGSGIIPDAESCVHRAQLMIQQNKPAAALDALRIVPLVEKAGAQGREALKLRAKLAAQLGLWEEFRELMTKAVDLKAIDAITHLSALCREHSRATEGLNFLTQAERTMKDDADRFRLRLELLRLLAADPAWMPDRGRAQIAALFRVRNRSREALTQLADWMSTEAEGKHREAWLPILRAETRAGTDRPLAALALSAFAKDAPTSFSDDLRLGWQNVTDSDRICVELAASMLMKKERPALAWQACLVMQDLPSIRLDSRKQPFMLRVAHAMKDRAIVQELFAEVVRMPVPGGSQTVAWAQALLDCGELQMARELYQTALDRLNSTNSTQPDLTAAWARFLISQKEFEAAETCLMKDVWMLPHDAAALLFELYESWGRLADVQQELRKFHLTGGIEKEVLYRASKTLGLPPPTTSALPQSQGGE</sequence>